<dbReference type="SMART" id="SM00858">
    <property type="entry name" value="SAF"/>
    <property type="match status" value="1"/>
</dbReference>
<dbReference type="Pfam" id="PF08666">
    <property type="entry name" value="SAF"/>
    <property type="match status" value="1"/>
</dbReference>
<keyword evidence="3" id="KW-1185">Reference proteome</keyword>
<evidence type="ECO:0000259" key="1">
    <source>
        <dbReference type="PROSITE" id="PS50844"/>
    </source>
</evidence>
<feature type="domain" description="AFP-like" evidence="1">
    <location>
        <begin position="283"/>
        <end position="339"/>
    </location>
</feature>
<reference evidence="2 3" key="1">
    <citation type="submission" date="2019-02" db="EMBL/GenBank/DDBJ databases">
        <title>Deep-cultivation of Planctomycetes and their phenomic and genomic characterization uncovers novel biology.</title>
        <authorList>
            <person name="Wiegand S."/>
            <person name="Jogler M."/>
            <person name="Boedeker C."/>
            <person name="Pinto D."/>
            <person name="Vollmers J."/>
            <person name="Rivas-Marin E."/>
            <person name="Kohn T."/>
            <person name="Peeters S.H."/>
            <person name="Heuer A."/>
            <person name="Rast P."/>
            <person name="Oberbeckmann S."/>
            <person name="Bunk B."/>
            <person name="Jeske O."/>
            <person name="Meyerdierks A."/>
            <person name="Storesund J.E."/>
            <person name="Kallscheuer N."/>
            <person name="Luecker S."/>
            <person name="Lage O.M."/>
            <person name="Pohl T."/>
            <person name="Merkel B.J."/>
            <person name="Hornburger P."/>
            <person name="Mueller R.-W."/>
            <person name="Bruemmer F."/>
            <person name="Labrenz M."/>
            <person name="Spormann A.M."/>
            <person name="Op den Camp H."/>
            <person name="Overmann J."/>
            <person name="Amann R."/>
            <person name="Jetten M.S.M."/>
            <person name="Mascher T."/>
            <person name="Medema M.H."/>
            <person name="Devos D.P."/>
            <person name="Kaster A.-K."/>
            <person name="Ovreas L."/>
            <person name="Rohde M."/>
            <person name="Galperin M.Y."/>
            <person name="Jogler C."/>
        </authorList>
    </citation>
    <scope>NUCLEOTIDE SEQUENCE [LARGE SCALE GENOMIC DNA]</scope>
    <source>
        <strain evidence="2 3">FF011L</strain>
    </source>
</reference>
<evidence type="ECO:0000313" key="3">
    <source>
        <dbReference type="Proteomes" id="UP000320672"/>
    </source>
</evidence>
<dbReference type="PROSITE" id="PS50844">
    <property type="entry name" value="AFP_LIKE"/>
    <property type="match status" value="1"/>
</dbReference>
<dbReference type="Gene3D" id="3.20.20.70">
    <property type="entry name" value="Aldolase class I"/>
    <property type="match status" value="1"/>
</dbReference>
<dbReference type="Pfam" id="PF03102">
    <property type="entry name" value="NeuB"/>
    <property type="match status" value="1"/>
</dbReference>
<dbReference type="PANTHER" id="PTHR42966:SF1">
    <property type="entry name" value="SIALIC ACID SYNTHASE"/>
    <property type="match status" value="1"/>
</dbReference>
<dbReference type="GO" id="GO:0016051">
    <property type="term" value="P:carbohydrate biosynthetic process"/>
    <property type="evidence" value="ECO:0007669"/>
    <property type="project" value="InterPro"/>
</dbReference>
<dbReference type="RefSeq" id="WP_145354512.1">
    <property type="nucleotide sequence ID" value="NZ_CP036262.1"/>
</dbReference>
<dbReference type="InterPro" id="IPR036732">
    <property type="entry name" value="AFP_Neu5c_C_sf"/>
</dbReference>
<dbReference type="CDD" id="cd11615">
    <property type="entry name" value="SAF_NeuB_like"/>
    <property type="match status" value="1"/>
</dbReference>
<dbReference type="InterPro" id="IPR006190">
    <property type="entry name" value="SAF_AFP_Neu5Ac"/>
</dbReference>
<dbReference type="OrthoDB" id="9814210at2"/>
<dbReference type="InterPro" id="IPR013974">
    <property type="entry name" value="SAF"/>
</dbReference>
<sequence>MNSFLEIDRPYVIAEIGGNHEGDMDFARKLLLDAAEAGADAVKFQAYSPDKIVNKLQDPERHQHFGKFTLSLEQYRELAEMCVEVEVDFMASVWDMGAFRFLDPLIAVHKIGSGDLTNYRLLKPMAETGKPICIATAMADMEEVLAAVAFVRDVNPAIVESGGLCVMHCVAMYGDPRDEYANLAAIDALAAALPPQVVVGYSDHTLGNVAVKVAVERGARVIETHFTDDNSRDFRDHHFAHTKEELNDFVVYLRRRQEMLGRAVKVPVFEVETSDRIAEFRRAVYLRRDCLAGTVVSEDLLTTLRPLRGISASEYFKVVGKVASRDLVAYEPLDWGDFK</sequence>
<gene>
    <name evidence="2" type="primary">neuB_2</name>
    <name evidence="2" type="ORF">FF011L_51630</name>
</gene>
<protein>
    <submittedName>
        <fullName evidence="2">N,N'-diacetyllegionaminic acid synthase</fullName>
        <ecNumber evidence="2">2.5.1.101</ecNumber>
    </submittedName>
</protein>
<dbReference type="PANTHER" id="PTHR42966">
    <property type="entry name" value="N-ACETYLNEURAMINATE SYNTHASE"/>
    <property type="match status" value="1"/>
</dbReference>
<dbReference type="SUPFAM" id="SSF51569">
    <property type="entry name" value="Aldolase"/>
    <property type="match status" value="1"/>
</dbReference>
<dbReference type="SUPFAM" id="SSF51269">
    <property type="entry name" value="AFP III-like domain"/>
    <property type="match status" value="1"/>
</dbReference>
<dbReference type="Proteomes" id="UP000320672">
    <property type="component" value="Chromosome"/>
</dbReference>
<dbReference type="GO" id="GO:0047444">
    <property type="term" value="F:N-acylneuraminate-9-phosphate synthase activity"/>
    <property type="evidence" value="ECO:0007669"/>
    <property type="project" value="TreeGrafter"/>
</dbReference>
<dbReference type="KEGG" id="rml:FF011L_51630"/>
<name>A0A517MN95_9BACT</name>
<organism evidence="2 3">
    <name type="scientific">Roseimaritima multifibrata</name>
    <dbReference type="NCBI Taxonomy" id="1930274"/>
    <lineage>
        <taxon>Bacteria</taxon>
        <taxon>Pseudomonadati</taxon>
        <taxon>Planctomycetota</taxon>
        <taxon>Planctomycetia</taxon>
        <taxon>Pirellulales</taxon>
        <taxon>Pirellulaceae</taxon>
        <taxon>Roseimaritima</taxon>
    </lineage>
</organism>
<proteinExistence type="predicted"/>
<evidence type="ECO:0000313" key="2">
    <source>
        <dbReference type="EMBL" id="QDS96355.1"/>
    </source>
</evidence>
<dbReference type="EC" id="2.5.1.101" evidence="2"/>
<keyword evidence="2" id="KW-0808">Transferase</keyword>
<dbReference type="AlphaFoldDB" id="A0A517MN95"/>
<dbReference type="InterPro" id="IPR051690">
    <property type="entry name" value="PseI-like"/>
</dbReference>
<dbReference type="InterPro" id="IPR013785">
    <property type="entry name" value="Aldolase_TIM"/>
</dbReference>
<dbReference type="InterPro" id="IPR057736">
    <property type="entry name" value="SAF_PseI/NeuA/NeuB"/>
</dbReference>
<dbReference type="Gene3D" id="3.90.1210.10">
    <property type="entry name" value="Antifreeze-like/N-acetylneuraminic acid synthase C-terminal domain"/>
    <property type="match status" value="1"/>
</dbReference>
<dbReference type="InterPro" id="IPR013132">
    <property type="entry name" value="PseI/NeuA/B-like_N"/>
</dbReference>
<dbReference type="EMBL" id="CP036262">
    <property type="protein sequence ID" value="QDS96355.1"/>
    <property type="molecule type" value="Genomic_DNA"/>
</dbReference>
<accession>A0A517MN95</accession>